<dbReference type="Gene3D" id="3.30.1490.480">
    <property type="entry name" value="Endolytic murein transglycosylase"/>
    <property type="match status" value="1"/>
</dbReference>
<accession>A0A2G6JMG8</accession>
<feature type="site" description="Important for catalytic activity" evidence="7">
    <location>
        <position position="218"/>
    </location>
</feature>
<dbReference type="CDD" id="cd08010">
    <property type="entry name" value="MltG_like"/>
    <property type="match status" value="1"/>
</dbReference>
<name>A0A2G6JMG8_NEPCE</name>
<comment type="similarity">
    <text evidence="7">Belongs to the transglycosylase MltG family.</text>
</comment>
<evidence type="ECO:0000256" key="4">
    <source>
        <dbReference type="ARBA" id="ARBA00023136"/>
    </source>
</evidence>
<dbReference type="GO" id="GO:0005886">
    <property type="term" value="C:plasma membrane"/>
    <property type="evidence" value="ECO:0007669"/>
    <property type="project" value="UniProtKB-UniRule"/>
</dbReference>
<evidence type="ECO:0000256" key="3">
    <source>
        <dbReference type="ARBA" id="ARBA00022989"/>
    </source>
</evidence>
<sequence>MLKRILLILIMLLALIAVAGLWLWNDYQGYLIKPLGLLEKQVFEVEKGTNYSKLLNKLESISNGINKPYMKLYGRQSGLAGKIKAGIYELDQNTTPTSFLATVTSGQSLSFQFTIIEGSTFQELKQRIGENPHLIDDISSLSVKEVKKKLDIAQHPEGMFLAETYSFDKNSLASSLLLRAHATLEKELTKAWEASRSHTLPYKTPYEALIMASIVEKETGKVEERPIISGVFVRRLNKKMRLQTDPTVIYGMGDNYKGNIRRSDLRKPTPYNTYVIPALPPTPIAMVGREAIVAALNPADGKALYFVAKGDGSHYFSATLKEHNNAVRKYQLNRKNNYRSSP</sequence>
<dbReference type="PANTHER" id="PTHR30518:SF2">
    <property type="entry name" value="ENDOLYTIC MUREIN TRANSGLYCOSYLASE"/>
    <property type="match status" value="1"/>
</dbReference>
<keyword evidence="5 7" id="KW-0456">Lyase</keyword>
<dbReference type="Proteomes" id="UP000243469">
    <property type="component" value="Unassembled WGS sequence"/>
</dbReference>
<evidence type="ECO:0000256" key="5">
    <source>
        <dbReference type="ARBA" id="ARBA00023239"/>
    </source>
</evidence>
<keyword evidence="6 7" id="KW-0961">Cell wall biogenesis/degradation</keyword>
<keyword evidence="3 7" id="KW-1133">Transmembrane helix</keyword>
<organism evidence="8 9">
    <name type="scientific">Neptuniibacter caesariensis</name>
    <dbReference type="NCBI Taxonomy" id="207954"/>
    <lineage>
        <taxon>Bacteria</taxon>
        <taxon>Pseudomonadati</taxon>
        <taxon>Pseudomonadota</taxon>
        <taxon>Gammaproteobacteria</taxon>
        <taxon>Oceanospirillales</taxon>
        <taxon>Oceanospirillaceae</taxon>
        <taxon>Neptuniibacter</taxon>
    </lineage>
</organism>
<dbReference type="EMBL" id="PDSH01000019">
    <property type="protein sequence ID" value="PIE23782.1"/>
    <property type="molecule type" value="Genomic_DNA"/>
</dbReference>
<dbReference type="InterPro" id="IPR003770">
    <property type="entry name" value="MLTG-like"/>
</dbReference>
<dbReference type="AlphaFoldDB" id="A0A2G6JMG8"/>
<comment type="caution">
    <text evidence="8">The sequence shown here is derived from an EMBL/GenBank/DDBJ whole genome shotgun (WGS) entry which is preliminary data.</text>
</comment>
<dbReference type="GO" id="GO:0008932">
    <property type="term" value="F:lytic endotransglycosylase activity"/>
    <property type="evidence" value="ECO:0007669"/>
    <property type="project" value="UniProtKB-UniRule"/>
</dbReference>
<dbReference type="GO" id="GO:0071555">
    <property type="term" value="P:cell wall organization"/>
    <property type="evidence" value="ECO:0007669"/>
    <property type="project" value="UniProtKB-KW"/>
</dbReference>
<evidence type="ECO:0000256" key="7">
    <source>
        <dbReference type="HAMAP-Rule" id="MF_02065"/>
    </source>
</evidence>
<evidence type="ECO:0000256" key="1">
    <source>
        <dbReference type="ARBA" id="ARBA00022475"/>
    </source>
</evidence>
<dbReference type="HAMAP" id="MF_02065">
    <property type="entry name" value="MltG"/>
    <property type="match status" value="1"/>
</dbReference>
<keyword evidence="1 7" id="KW-1003">Cell membrane</keyword>
<evidence type="ECO:0000313" key="8">
    <source>
        <dbReference type="EMBL" id="PIE23782.1"/>
    </source>
</evidence>
<protein>
    <recommendedName>
        <fullName evidence="7">Endolytic murein transglycosylase</fullName>
        <ecNumber evidence="7">4.2.2.29</ecNumber>
    </recommendedName>
    <alternativeName>
        <fullName evidence="7">Peptidoglycan lytic transglycosylase</fullName>
    </alternativeName>
    <alternativeName>
        <fullName evidence="7">Peptidoglycan polymerization terminase</fullName>
    </alternativeName>
</protein>
<dbReference type="PANTHER" id="PTHR30518">
    <property type="entry name" value="ENDOLYTIC MUREIN TRANSGLYCOSYLASE"/>
    <property type="match status" value="1"/>
</dbReference>
<comment type="catalytic activity">
    <reaction evidence="7">
        <text>a peptidoglycan chain = a peptidoglycan chain with N-acetyl-1,6-anhydromuramyl-[peptide] at the reducing end + a peptidoglycan chain with N-acetylglucosamine at the non-reducing end.</text>
        <dbReference type="EC" id="4.2.2.29"/>
    </reaction>
</comment>
<comment type="function">
    <text evidence="7">Functions as a peptidoglycan terminase that cleaves nascent peptidoglycan strands endolytically to terminate their elongation.</text>
</comment>
<evidence type="ECO:0000256" key="2">
    <source>
        <dbReference type="ARBA" id="ARBA00022692"/>
    </source>
</evidence>
<keyword evidence="7" id="KW-0997">Cell inner membrane</keyword>
<evidence type="ECO:0000313" key="9">
    <source>
        <dbReference type="Proteomes" id="UP000243469"/>
    </source>
</evidence>
<dbReference type="Pfam" id="PF02618">
    <property type="entry name" value="YceG"/>
    <property type="match status" value="1"/>
</dbReference>
<reference evidence="8 9" key="1">
    <citation type="submission" date="2017-10" db="EMBL/GenBank/DDBJ databases">
        <title>Novel microbial diversity and functional potential in the marine mammal oral microbiome.</title>
        <authorList>
            <person name="Dudek N.K."/>
            <person name="Sun C.L."/>
            <person name="Burstein D."/>
            <person name="Kantor R.S."/>
            <person name="Aliaga Goltsman D.S."/>
            <person name="Bik E.M."/>
            <person name="Thomas B.C."/>
            <person name="Banfield J.F."/>
            <person name="Relman D.A."/>
        </authorList>
    </citation>
    <scope>NUCLEOTIDE SEQUENCE [LARGE SCALE GENOMIC DNA]</scope>
    <source>
        <strain evidence="8">DOLJORAL78_47_21</strain>
    </source>
</reference>
<dbReference type="NCBIfam" id="TIGR00247">
    <property type="entry name" value="endolytic transglycosylase MltG"/>
    <property type="match status" value="1"/>
</dbReference>
<keyword evidence="2 7" id="KW-0812">Transmembrane</keyword>
<proteinExistence type="inferred from homology"/>
<gene>
    <name evidence="7" type="primary">mltG</name>
    <name evidence="8" type="ORF">CSA60_03915</name>
</gene>
<dbReference type="GO" id="GO:0009252">
    <property type="term" value="P:peptidoglycan biosynthetic process"/>
    <property type="evidence" value="ECO:0007669"/>
    <property type="project" value="UniProtKB-UniRule"/>
</dbReference>
<evidence type="ECO:0000256" key="6">
    <source>
        <dbReference type="ARBA" id="ARBA00023316"/>
    </source>
</evidence>
<dbReference type="EC" id="4.2.2.29" evidence="7"/>
<dbReference type="Gene3D" id="3.30.160.60">
    <property type="entry name" value="Classic Zinc Finger"/>
    <property type="match status" value="1"/>
</dbReference>
<keyword evidence="4 7" id="KW-0472">Membrane</keyword>